<dbReference type="PANTHER" id="PTHR43739">
    <property type="entry name" value="XYLOGLUCANASE (EUROFUNG)"/>
    <property type="match status" value="1"/>
</dbReference>
<dbReference type="EMBL" id="JACHFL010000025">
    <property type="protein sequence ID" value="MBB5366007.1"/>
    <property type="molecule type" value="Genomic_DNA"/>
</dbReference>
<keyword evidence="1" id="KW-0812">Transmembrane</keyword>
<dbReference type="GO" id="GO:0010411">
    <property type="term" value="P:xyloglucan metabolic process"/>
    <property type="evidence" value="ECO:0007669"/>
    <property type="project" value="TreeGrafter"/>
</dbReference>
<dbReference type="InterPro" id="IPR015943">
    <property type="entry name" value="WD40/YVTN_repeat-like_dom_sf"/>
</dbReference>
<sequence>MTKQPATRPVPPASSGPRLGGPWLPAALLILGLVGGGLWWGQSIRAPAPTVLEGDFHALRVLPDGTLLYGQHAGVSISTDEGRTWSAPNGAGDAMALAAAPAGPVLVMAGHDVLKVSQDGGQSWQAHPFGTLPSTDIHGFTVLPDAPGTWYANLAGAGLYRTTDGRTWRPVTAVTGSAMALAAGPSSRLYALGAQLLVSDDAVTWQQAQHAPAASAIDVHPLTGHVYLAGWAGVFRSTDQAATWEKLPFPESARLVAVSPQNDRQLYAVGGSGKVYRSQDGGATWGP</sequence>
<evidence type="ECO:0000313" key="2">
    <source>
        <dbReference type="EMBL" id="MBB5366007.1"/>
    </source>
</evidence>
<accession>A0A7W8JZC1</accession>
<dbReference type="CDD" id="cd15482">
    <property type="entry name" value="Sialidase_non-viral"/>
    <property type="match status" value="1"/>
</dbReference>
<dbReference type="Proteomes" id="UP000552709">
    <property type="component" value="Unassembled WGS sequence"/>
</dbReference>
<dbReference type="InterPro" id="IPR052025">
    <property type="entry name" value="Xyloglucanase_GH74"/>
</dbReference>
<organism evidence="2 3">
    <name type="scientific">Deinococcus humi</name>
    <dbReference type="NCBI Taxonomy" id="662880"/>
    <lineage>
        <taxon>Bacteria</taxon>
        <taxon>Thermotogati</taxon>
        <taxon>Deinococcota</taxon>
        <taxon>Deinococci</taxon>
        <taxon>Deinococcales</taxon>
        <taxon>Deinococcaceae</taxon>
        <taxon>Deinococcus</taxon>
    </lineage>
</organism>
<dbReference type="Gene3D" id="2.130.10.10">
    <property type="entry name" value="YVTN repeat-like/Quinoprotein amine dehydrogenase"/>
    <property type="match status" value="2"/>
</dbReference>
<gene>
    <name evidence="2" type="ORF">HNQ08_005133</name>
</gene>
<reference evidence="2 3" key="1">
    <citation type="submission" date="2020-08" db="EMBL/GenBank/DDBJ databases">
        <title>Genomic Encyclopedia of Type Strains, Phase IV (KMG-IV): sequencing the most valuable type-strain genomes for metagenomic binning, comparative biology and taxonomic classification.</title>
        <authorList>
            <person name="Goeker M."/>
        </authorList>
    </citation>
    <scope>NUCLEOTIDE SEQUENCE [LARGE SCALE GENOMIC DNA]</scope>
    <source>
        <strain evidence="2 3">DSM 27939</strain>
    </source>
</reference>
<dbReference type="RefSeq" id="WP_229790262.1">
    <property type="nucleotide sequence ID" value="NZ_JACHFL010000025.1"/>
</dbReference>
<dbReference type="AlphaFoldDB" id="A0A7W8JZC1"/>
<keyword evidence="3" id="KW-1185">Reference proteome</keyword>
<protein>
    <submittedName>
        <fullName evidence="2">Photosystem II stability/assembly factor-like uncharacterized protein</fullName>
    </submittedName>
</protein>
<name>A0A7W8JZC1_9DEIO</name>
<proteinExistence type="predicted"/>
<dbReference type="PANTHER" id="PTHR43739:SF5">
    <property type="entry name" value="EXO-ALPHA-SIALIDASE"/>
    <property type="match status" value="1"/>
</dbReference>
<dbReference type="SUPFAM" id="SSF110296">
    <property type="entry name" value="Oligoxyloglucan reducing end-specific cellobiohydrolase"/>
    <property type="match status" value="1"/>
</dbReference>
<keyword evidence="1" id="KW-0472">Membrane</keyword>
<evidence type="ECO:0000313" key="3">
    <source>
        <dbReference type="Proteomes" id="UP000552709"/>
    </source>
</evidence>
<comment type="caution">
    <text evidence="2">The sequence shown here is derived from an EMBL/GenBank/DDBJ whole genome shotgun (WGS) entry which is preliminary data.</text>
</comment>
<keyword evidence="1" id="KW-1133">Transmembrane helix</keyword>
<feature type="transmembrane region" description="Helical" evidence="1">
    <location>
        <begin position="20"/>
        <end position="40"/>
    </location>
</feature>
<evidence type="ECO:0000256" key="1">
    <source>
        <dbReference type="SAM" id="Phobius"/>
    </source>
</evidence>